<evidence type="ECO:0008006" key="2">
    <source>
        <dbReference type="Google" id="ProtNLM"/>
    </source>
</evidence>
<evidence type="ECO:0000313" key="1">
    <source>
        <dbReference type="EMBL" id="EKC52592.1"/>
    </source>
</evidence>
<dbReference type="InterPro" id="IPR008792">
    <property type="entry name" value="PQQD"/>
</dbReference>
<dbReference type="AlphaFoldDB" id="K1RVX5"/>
<dbReference type="Pfam" id="PF05402">
    <property type="entry name" value="PqqD"/>
    <property type="match status" value="1"/>
</dbReference>
<dbReference type="EMBL" id="AJWZ01008987">
    <property type="protein sequence ID" value="EKC52592.1"/>
    <property type="molecule type" value="Genomic_DNA"/>
</dbReference>
<name>K1RVX5_9ZZZZ</name>
<dbReference type="Gene3D" id="1.10.10.1150">
    <property type="entry name" value="Coenzyme PQQ synthesis protein D (PqqD)"/>
    <property type="match status" value="1"/>
</dbReference>
<protein>
    <recommendedName>
        <fullName evidence="2">PqqD family protein</fullName>
    </recommendedName>
</protein>
<dbReference type="InterPro" id="IPR041881">
    <property type="entry name" value="PqqD_sf"/>
</dbReference>
<organism evidence="1">
    <name type="scientific">human gut metagenome</name>
    <dbReference type="NCBI Taxonomy" id="408170"/>
    <lineage>
        <taxon>unclassified sequences</taxon>
        <taxon>metagenomes</taxon>
        <taxon>organismal metagenomes</taxon>
    </lineage>
</organism>
<sequence length="67" mass="7967">MHFVRHRGLVALNDSSYYLWERLSGRDFSVEDAARLLTERYDVTPQRARLDAEAWIRRLETCGIVER</sequence>
<gene>
    <name evidence="1" type="ORF">OBE_13011</name>
</gene>
<proteinExistence type="predicted"/>
<reference evidence="1" key="1">
    <citation type="journal article" date="2013" name="Environ. Microbiol.">
        <title>Microbiota from the distal guts of lean and obese adolescents exhibit partial functional redundancy besides clear differences in community structure.</title>
        <authorList>
            <person name="Ferrer M."/>
            <person name="Ruiz A."/>
            <person name="Lanza F."/>
            <person name="Haange S.B."/>
            <person name="Oberbach A."/>
            <person name="Till H."/>
            <person name="Bargiela R."/>
            <person name="Campoy C."/>
            <person name="Segura M.T."/>
            <person name="Richter M."/>
            <person name="von Bergen M."/>
            <person name="Seifert J."/>
            <person name="Suarez A."/>
        </authorList>
    </citation>
    <scope>NUCLEOTIDE SEQUENCE</scope>
</reference>
<comment type="caution">
    <text evidence="1">The sequence shown here is derived from an EMBL/GenBank/DDBJ whole genome shotgun (WGS) entry which is preliminary data.</text>
</comment>
<accession>K1RVX5</accession>